<keyword evidence="1" id="KW-0175">Coiled coil</keyword>
<evidence type="ECO:0000313" key="3">
    <source>
        <dbReference type="Proteomes" id="UP001608902"/>
    </source>
</evidence>
<sequence length="91" mass="10410">MKINAIGNGQAICTLCRLASWGKNATAYVIEKIDMFDKRCEDFIRLYTPPILKMEQVCKTIKAELQNVRKEAVQLRLVSETALLGCWWSKC</sequence>
<dbReference type="Proteomes" id="UP001608902">
    <property type="component" value="Unassembled WGS sequence"/>
</dbReference>
<proteinExistence type="predicted"/>
<keyword evidence="3" id="KW-1185">Reference proteome</keyword>
<reference evidence="2 3" key="1">
    <citation type="submission" date="2024-08" db="EMBL/GenBank/DDBJ databases">
        <title>Gnathostoma spinigerum genome.</title>
        <authorList>
            <person name="Gonzalez-Bertolin B."/>
            <person name="Monzon S."/>
            <person name="Zaballos A."/>
            <person name="Jimenez P."/>
            <person name="Dekumyoy P."/>
            <person name="Varona S."/>
            <person name="Cuesta I."/>
            <person name="Sumanam S."/>
            <person name="Adisakwattana P."/>
            <person name="Gasser R.B."/>
            <person name="Hernandez-Gonzalez A."/>
            <person name="Young N.D."/>
            <person name="Perteguer M.J."/>
        </authorList>
    </citation>
    <scope>NUCLEOTIDE SEQUENCE [LARGE SCALE GENOMIC DNA]</scope>
    <source>
        <strain evidence="2">AL3</strain>
        <tissue evidence="2">Liver</tissue>
    </source>
</reference>
<comment type="caution">
    <text evidence="2">The sequence shown here is derived from an EMBL/GenBank/DDBJ whole genome shotgun (WGS) entry which is preliminary data.</text>
</comment>
<dbReference type="AlphaFoldDB" id="A0ABD6EWF8"/>
<feature type="coiled-coil region" evidence="1">
    <location>
        <begin position="51"/>
        <end position="78"/>
    </location>
</feature>
<protein>
    <submittedName>
        <fullName evidence="2">Uncharacterized protein</fullName>
    </submittedName>
</protein>
<dbReference type="EMBL" id="JBGFUD010016000">
    <property type="protein sequence ID" value="MFH4984231.1"/>
    <property type="molecule type" value="Genomic_DNA"/>
</dbReference>
<evidence type="ECO:0000313" key="2">
    <source>
        <dbReference type="EMBL" id="MFH4984231.1"/>
    </source>
</evidence>
<accession>A0ABD6EWF8</accession>
<evidence type="ECO:0000256" key="1">
    <source>
        <dbReference type="SAM" id="Coils"/>
    </source>
</evidence>
<organism evidence="2 3">
    <name type="scientific">Gnathostoma spinigerum</name>
    <dbReference type="NCBI Taxonomy" id="75299"/>
    <lineage>
        <taxon>Eukaryota</taxon>
        <taxon>Metazoa</taxon>
        <taxon>Ecdysozoa</taxon>
        <taxon>Nematoda</taxon>
        <taxon>Chromadorea</taxon>
        <taxon>Rhabditida</taxon>
        <taxon>Spirurina</taxon>
        <taxon>Gnathostomatomorpha</taxon>
        <taxon>Gnathostomatoidea</taxon>
        <taxon>Gnathostomatidae</taxon>
        <taxon>Gnathostoma</taxon>
    </lineage>
</organism>
<gene>
    <name evidence="2" type="ORF">AB6A40_010940</name>
</gene>
<name>A0ABD6EWF8_9BILA</name>